<protein>
    <submittedName>
        <fullName evidence="6">Capsule polysaccharide export system periplasmic protein</fullName>
    </submittedName>
</protein>
<feature type="domain" description="Polysaccharide export protein N-terminal" evidence="4">
    <location>
        <begin position="152"/>
        <end position="225"/>
    </location>
</feature>
<dbReference type="GO" id="GO:0015159">
    <property type="term" value="F:polysaccharide transmembrane transporter activity"/>
    <property type="evidence" value="ECO:0007669"/>
    <property type="project" value="InterPro"/>
</dbReference>
<feature type="domain" description="Soluble ligand binding" evidence="5">
    <location>
        <begin position="540"/>
        <end position="589"/>
    </location>
</feature>
<dbReference type="SUPFAM" id="SSF142984">
    <property type="entry name" value="Nqo1 middle domain-like"/>
    <property type="match status" value="1"/>
</dbReference>
<feature type="domain" description="Soluble ligand binding" evidence="5">
    <location>
        <begin position="405"/>
        <end position="439"/>
    </location>
</feature>
<feature type="domain" description="Soluble ligand binding" evidence="5">
    <location>
        <begin position="316"/>
        <end position="354"/>
    </location>
</feature>
<evidence type="ECO:0000256" key="1">
    <source>
        <dbReference type="ARBA" id="ARBA00022729"/>
    </source>
</evidence>
<gene>
    <name evidence="6" type="ORF">Y88_1804</name>
</gene>
<evidence type="ECO:0000313" key="6">
    <source>
        <dbReference type="EMBL" id="EGD60723.1"/>
    </source>
</evidence>
<dbReference type="PANTHER" id="PTHR33619">
    <property type="entry name" value="POLYSACCHARIDE EXPORT PROTEIN GFCE-RELATED"/>
    <property type="match status" value="1"/>
</dbReference>
<reference evidence="6 7" key="1">
    <citation type="journal article" date="2012" name="J. Bacteriol.">
        <title>Draft Genome Sequence of Novosphingobium nitrogenifigens Y88T.</title>
        <authorList>
            <person name="Strabala T.J."/>
            <person name="Macdonald L."/>
            <person name="Liu V."/>
            <person name="Smit A.M."/>
        </authorList>
    </citation>
    <scope>NUCLEOTIDE SEQUENCE [LARGE SCALE GENOMIC DNA]</scope>
    <source>
        <strain evidence="6 7">DSM 19370</strain>
    </source>
</reference>
<dbReference type="InParanoid" id="F1Z3V3"/>
<dbReference type="InterPro" id="IPR003715">
    <property type="entry name" value="Poly_export_N"/>
</dbReference>
<dbReference type="EMBL" id="AEWJ01000013">
    <property type="protein sequence ID" value="EGD60723.1"/>
    <property type="molecule type" value="Genomic_DNA"/>
</dbReference>
<dbReference type="InterPro" id="IPR019554">
    <property type="entry name" value="Soluble_ligand-bd"/>
</dbReference>
<dbReference type="Gene3D" id="3.10.560.10">
    <property type="entry name" value="Outer membrane lipoprotein wza domain like"/>
    <property type="match status" value="4"/>
</dbReference>
<dbReference type="HOGENOM" id="CLU_011447_2_1_5"/>
<feature type="signal peptide" evidence="3">
    <location>
        <begin position="1"/>
        <end position="37"/>
    </location>
</feature>
<sequence>MTSRFRFVSTGTRIGQTPRTLGLGIALAVTLSSGAQAQLTSPIGSSSQTSTQSATPSSSQATMAVPQTQSAGGYAPTVIEQPASDPREAIPAAMQGAGPLSNPPEAPPPPAPPSEFETYVSKLAGKPLRRFGSDLLLPEARDFTLPGTTAIPGDYRLNPGDQLLLNLAGSIQASALRLTIDSEGRIFVPRVGTITVGSLRYADLAATITREVGRQYRNFTVDVSVSRLHGLTVYVTGFARRPGAYTVNSLSTLVNAVMAAGGPAAGGSFRSIRLSRNGRIISDFDFYDLLLRGDKSGDKTLQNGDVIYVAPSGKQVAVLGSVNREAIFEIAPGETLVDAVSDAGGINTVADDSRLMVLDTLDRTTGWQQLSAADARNRKVERGQIVRVLSDAGIARPIDSQPVLVTVGGEVRHPGRYYFAPGTHLADVIERAGGLTSQAFPYAGVITRESVKAQQRESFARALADMELLLRTQPLVSVNRAQLTQAGSIALIDSVVKKMREREPSGRLVLDIPVTATSLPGDIVVENNDTIEIPTRPVTIGVFGSVASPASFAYRDGMTIGDAVALAGGAQRLADKSGVFVIRANGTVIAMHKATYREKALPGDLVYMPVDAARGEFWARFRDITTSLFGGLVGAASIKGLAG</sequence>
<keyword evidence="7" id="KW-1185">Reference proteome</keyword>
<dbReference type="Pfam" id="PF02563">
    <property type="entry name" value="Poly_export"/>
    <property type="match status" value="1"/>
</dbReference>
<name>F1Z3V3_9SPHN</name>
<dbReference type="STRING" id="983920.Y88_1804"/>
<dbReference type="Proteomes" id="UP000004728">
    <property type="component" value="Unassembled WGS sequence"/>
</dbReference>
<comment type="caution">
    <text evidence="6">The sequence shown here is derived from an EMBL/GenBank/DDBJ whole genome shotgun (WGS) entry which is preliminary data.</text>
</comment>
<dbReference type="RefSeq" id="WP_008068692.1">
    <property type="nucleotide sequence ID" value="NZ_AQWK01000010.1"/>
</dbReference>
<feature type="chain" id="PRO_5003272368" evidence="3">
    <location>
        <begin position="38"/>
        <end position="643"/>
    </location>
</feature>
<keyword evidence="1 3" id="KW-0732">Signal</keyword>
<organism evidence="6 7">
    <name type="scientific">Novosphingobium nitrogenifigens DSM 19370</name>
    <dbReference type="NCBI Taxonomy" id="983920"/>
    <lineage>
        <taxon>Bacteria</taxon>
        <taxon>Pseudomonadati</taxon>
        <taxon>Pseudomonadota</taxon>
        <taxon>Alphaproteobacteria</taxon>
        <taxon>Sphingomonadales</taxon>
        <taxon>Sphingomonadaceae</taxon>
        <taxon>Novosphingobium</taxon>
    </lineage>
</organism>
<evidence type="ECO:0000259" key="4">
    <source>
        <dbReference type="Pfam" id="PF02563"/>
    </source>
</evidence>
<feature type="domain" description="Soluble ligand binding" evidence="5">
    <location>
        <begin position="233"/>
        <end position="279"/>
    </location>
</feature>
<feature type="compositionally biased region" description="Low complexity" evidence="2">
    <location>
        <begin position="40"/>
        <end position="62"/>
    </location>
</feature>
<dbReference type="PANTHER" id="PTHR33619:SF3">
    <property type="entry name" value="POLYSACCHARIDE EXPORT PROTEIN GFCE-RELATED"/>
    <property type="match status" value="1"/>
</dbReference>
<evidence type="ECO:0000259" key="5">
    <source>
        <dbReference type="Pfam" id="PF10531"/>
    </source>
</evidence>
<dbReference type="InterPro" id="IPR049712">
    <property type="entry name" value="Poly_export"/>
</dbReference>
<feature type="compositionally biased region" description="Pro residues" evidence="2">
    <location>
        <begin position="101"/>
        <end position="113"/>
    </location>
</feature>
<dbReference type="Pfam" id="PF10531">
    <property type="entry name" value="SLBB"/>
    <property type="match status" value="4"/>
</dbReference>
<evidence type="ECO:0000256" key="3">
    <source>
        <dbReference type="SAM" id="SignalP"/>
    </source>
</evidence>
<accession>F1Z3V3</accession>
<evidence type="ECO:0000256" key="2">
    <source>
        <dbReference type="SAM" id="MobiDB-lite"/>
    </source>
</evidence>
<proteinExistence type="predicted"/>
<dbReference type="OrthoDB" id="9808948at2"/>
<feature type="region of interest" description="Disordered" evidence="2">
    <location>
        <begin position="93"/>
        <end position="116"/>
    </location>
</feature>
<dbReference type="eggNOG" id="COG1596">
    <property type="taxonomic scope" value="Bacteria"/>
</dbReference>
<feature type="region of interest" description="Disordered" evidence="2">
    <location>
        <begin position="39"/>
        <end position="71"/>
    </location>
</feature>
<dbReference type="AlphaFoldDB" id="F1Z3V3"/>
<evidence type="ECO:0000313" key="7">
    <source>
        <dbReference type="Proteomes" id="UP000004728"/>
    </source>
</evidence>